<keyword evidence="3" id="KW-0563">Paired box</keyword>
<dbReference type="InterPro" id="IPR036388">
    <property type="entry name" value="WH-like_DNA-bd_sf"/>
</dbReference>
<dbReference type="Pfam" id="PF00292">
    <property type="entry name" value="PAX"/>
    <property type="match status" value="1"/>
</dbReference>
<evidence type="ECO:0000313" key="9">
    <source>
        <dbReference type="EMBL" id="KAL3315809.1"/>
    </source>
</evidence>
<organism evidence="9 10">
    <name type="scientific">Cichlidogyrus casuarinus</name>
    <dbReference type="NCBI Taxonomy" id="1844966"/>
    <lineage>
        <taxon>Eukaryota</taxon>
        <taxon>Metazoa</taxon>
        <taxon>Spiralia</taxon>
        <taxon>Lophotrochozoa</taxon>
        <taxon>Platyhelminthes</taxon>
        <taxon>Monogenea</taxon>
        <taxon>Monopisthocotylea</taxon>
        <taxon>Dactylogyridea</taxon>
        <taxon>Ancyrocephalidae</taxon>
        <taxon>Cichlidogyrus</taxon>
    </lineage>
</organism>
<accession>A0ABD2Q8B5</accession>
<keyword evidence="10" id="KW-1185">Reference proteome</keyword>
<evidence type="ECO:0000256" key="5">
    <source>
        <dbReference type="ARBA" id="ARBA00023125"/>
    </source>
</evidence>
<evidence type="ECO:0000313" key="10">
    <source>
        <dbReference type="Proteomes" id="UP001626550"/>
    </source>
</evidence>
<evidence type="ECO:0000256" key="6">
    <source>
        <dbReference type="ARBA" id="ARBA00023163"/>
    </source>
</evidence>
<protein>
    <submittedName>
        <fullName evidence="9">Paired box protein Pax-8</fullName>
    </submittedName>
</protein>
<dbReference type="PRINTS" id="PR00027">
    <property type="entry name" value="PAIREDBOX"/>
</dbReference>
<dbReference type="Proteomes" id="UP001626550">
    <property type="component" value="Unassembled WGS sequence"/>
</dbReference>
<dbReference type="InterPro" id="IPR043182">
    <property type="entry name" value="PAIRED_DNA-bd_dom"/>
</dbReference>
<keyword evidence="5" id="KW-0238">DNA-binding</keyword>
<dbReference type="SMART" id="SM00351">
    <property type="entry name" value="PAX"/>
    <property type="match status" value="1"/>
</dbReference>
<evidence type="ECO:0000256" key="3">
    <source>
        <dbReference type="ARBA" id="ARBA00022724"/>
    </source>
</evidence>
<dbReference type="PANTHER" id="PTHR45636">
    <property type="entry name" value="PAIRED BOX PROTEIN PAX-6-RELATED-RELATED"/>
    <property type="match status" value="1"/>
</dbReference>
<evidence type="ECO:0000256" key="2">
    <source>
        <dbReference type="ARBA" id="ARBA00022473"/>
    </source>
</evidence>
<evidence type="ECO:0000256" key="4">
    <source>
        <dbReference type="ARBA" id="ARBA00023015"/>
    </source>
</evidence>
<keyword evidence="6" id="KW-0804">Transcription</keyword>
<evidence type="ECO:0000259" key="8">
    <source>
        <dbReference type="PROSITE" id="PS51057"/>
    </source>
</evidence>
<dbReference type="SUPFAM" id="SSF46689">
    <property type="entry name" value="Homeodomain-like"/>
    <property type="match status" value="1"/>
</dbReference>
<dbReference type="AlphaFoldDB" id="A0ABD2Q8B5"/>
<comment type="caution">
    <text evidence="9">The sequence shown here is derived from an EMBL/GenBank/DDBJ whole genome shotgun (WGS) entry which is preliminary data.</text>
</comment>
<evidence type="ECO:0000256" key="7">
    <source>
        <dbReference type="ARBA" id="ARBA00023242"/>
    </source>
</evidence>
<dbReference type="Gene3D" id="1.10.10.10">
    <property type="entry name" value="Winged helix-like DNA-binding domain superfamily/Winged helix DNA-binding domain"/>
    <property type="match status" value="1"/>
</dbReference>
<name>A0ABD2Q8B5_9PLAT</name>
<dbReference type="PROSITE" id="PS00034">
    <property type="entry name" value="PAIRED_1"/>
    <property type="match status" value="1"/>
</dbReference>
<proteinExistence type="predicted"/>
<reference evidence="9 10" key="1">
    <citation type="submission" date="2024-11" db="EMBL/GenBank/DDBJ databases">
        <title>Adaptive evolution of stress response genes in parasites aligns with host niche diversity.</title>
        <authorList>
            <person name="Hahn C."/>
            <person name="Resl P."/>
        </authorList>
    </citation>
    <scope>NUCLEOTIDE SEQUENCE [LARGE SCALE GENOMIC DNA]</scope>
    <source>
        <strain evidence="9">EGGRZ-B1_66</strain>
        <tissue evidence="9">Body</tissue>
    </source>
</reference>
<comment type="subcellular location">
    <subcellularLocation>
        <location evidence="1">Nucleus</location>
    </subcellularLocation>
</comment>
<dbReference type="InterPro" id="IPR009057">
    <property type="entry name" value="Homeodomain-like_sf"/>
</dbReference>
<dbReference type="GO" id="GO:0003677">
    <property type="term" value="F:DNA binding"/>
    <property type="evidence" value="ECO:0007669"/>
    <property type="project" value="UniProtKB-KW"/>
</dbReference>
<feature type="domain" description="Paired" evidence="8">
    <location>
        <begin position="20"/>
        <end position="75"/>
    </location>
</feature>
<keyword evidence="4" id="KW-0805">Transcription regulation</keyword>
<evidence type="ECO:0000256" key="1">
    <source>
        <dbReference type="ARBA" id="ARBA00004123"/>
    </source>
</evidence>
<dbReference type="InterPro" id="IPR001523">
    <property type="entry name" value="Paired_dom"/>
</dbReference>
<dbReference type="InterPro" id="IPR043565">
    <property type="entry name" value="PAX_fam"/>
</dbReference>
<sequence>MGFVFYKVAINVANLFPATGNNGMNQLGGTFVNGRPLPEATRKKIIELHKEQIRPCDISRRLRVSHGCVSKILGR</sequence>
<dbReference type="GO" id="GO:0005634">
    <property type="term" value="C:nucleus"/>
    <property type="evidence" value="ECO:0007669"/>
    <property type="project" value="UniProtKB-SubCell"/>
</dbReference>
<dbReference type="EMBL" id="JBJKFK010000659">
    <property type="protein sequence ID" value="KAL3315809.1"/>
    <property type="molecule type" value="Genomic_DNA"/>
</dbReference>
<keyword evidence="7" id="KW-0539">Nucleus</keyword>
<keyword evidence="2" id="KW-0217">Developmental protein</keyword>
<gene>
    <name evidence="9" type="primary">PAX8</name>
    <name evidence="9" type="ORF">Ciccas_005548</name>
</gene>
<dbReference type="PROSITE" id="PS51057">
    <property type="entry name" value="PAIRED_2"/>
    <property type="match status" value="1"/>
</dbReference>